<feature type="chain" id="PRO_5006600795" description="Flagellar biosynthesis protein FlgP" evidence="1">
    <location>
        <begin position="25"/>
        <end position="155"/>
    </location>
</feature>
<keyword evidence="1" id="KW-0732">Signal</keyword>
<evidence type="ECO:0000256" key="1">
    <source>
        <dbReference type="SAM" id="SignalP"/>
    </source>
</evidence>
<evidence type="ECO:0008006" key="4">
    <source>
        <dbReference type="Google" id="ProtNLM"/>
    </source>
</evidence>
<dbReference type="AlphaFoldDB" id="A0A0S2JZ95"/>
<keyword evidence="3" id="KW-1185">Reference proteome</keyword>
<dbReference type="Proteomes" id="UP000061457">
    <property type="component" value="Chromosome I"/>
</dbReference>
<evidence type="ECO:0000313" key="2">
    <source>
        <dbReference type="EMBL" id="ALO41405.1"/>
    </source>
</evidence>
<proteinExistence type="predicted"/>
<dbReference type="PROSITE" id="PS51257">
    <property type="entry name" value="PROKAR_LIPOPROTEIN"/>
    <property type="match status" value="1"/>
</dbReference>
<organism evidence="2 3">
    <name type="scientific">Pseudoalteromonas phenolica</name>
    <dbReference type="NCBI Taxonomy" id="161398"/>
    <lineage>
        <taxon>Bacteria</taxon>
        <taxon>Pseudomonadati</taxon>
        <taxon>Pseudomonadota</taxon>
        <taxon>Gammaproteobacteria</taxon>
        <taxon>Alteromonadales</taxon>
        <taxon>Pseudoalteromonadaceae</taxon>
        <taxon>Pseudoalteromonas</taxon>
    </lineage>
</organism>
<dbReference type="PATRIC" id="fig|161398.10.peg.903"/>
<sequence>MKTKNVFYSSLVACSVLLSGCSSVFDKHIEYAYEEPDYYPVLRAVGYAPLSSQPGETDSQKMLMAIKVSKLEAYRELAEQVHGQKLTSTMTVKGAIAQSDGLSSQVGGLIKGAKIVKTYAVGDTYATELELDMKKVHELYISAIKPRKVKRVIYY</sequence>
<accession>A0A0S2JZ95</accession>
<dbReference type="EMBL" id="CP013187">
    <property type="protein sequence ID" value="ALO41405.1"/>
    <property type="molecule type" value="Genomic_DNA"/>
</dbReference>
<dbReference type="KEGG" id="pphe:PP2015_887"/>
<name>A0A0S2JZ95_9GAMM</name>
<dbReference type="STRING" id="161398.PP2015_887"/>
<reference evidence="2 3" key="1">
    <citation type="submission" date="2015-11" db="EMBL/GenBank/DDBJ databases">
        <authorList>
            <person name="Zhang Y."/>
            <person name="Guo Z."/>
        </authorList>
    </citation>
    <scope>NUCLEOTIDE SEQUENCE [LARGE SCALE GENOMIC DNA]</scope>
    <source>
        <strain evidence="2 3">KCTC 12086</strain>
    </source>
</reference>
<feature type="signal peptide" evidence="1">
    <location>
        <begin position="1"/>
        <end position="24"/>
    </location>
</feature>
<evidence type="ECO:0000313" key="3">
    <source>
        <dbReference type="Proteomes" id="UP000061457"/>
    </source>
</evidence>
<dbReference type="RefSeq" id="WP_058029147.1">
    <property type="nucleotide sequence ID" value="NZ_CP013187.1"/>
</dbReference>
<gene>
    <name evidence="2" type="ORF">PP2015_887</name>
</gene>
<dbReference type="PIRSF" id="PIRSF028687">
    <property type="entry name" value="UCP028687"/>
    <property type="match status" value="1"/>
</dbReference>
<dbReference type="OrthoDB" id="9800897at2"/>
<protein>
    <recommendedName>
        <fullName evidence="4">Flagellar biosynthesis protein FlgP</fullName>
    </recommendedName>
</protein>
<dbReference type="InterPro" id="IPR007293">
    <property type="entry name" value="FlgP"/>
</dbReference>